<accession>A0A443RFN1</accession>
<dbReference type="GO" id="GO:0030289">
    <property type="term" value="C:protein phosphatase 4 complex"/>
    <property type="evidence" value="ECO:0007669"/>
    <property type="project" value="InterPro"/>
</dbReference>
<evidence type="ECO:0000256" key="1">
    <source>
        <dbReference type="ARBA" id="ARBA00009207"/>
    </source>
</evidence>
<organism evidence="3 4">
    <name type="scientific">Dinothrombium tinctorium</name>
    <dbReference type="NCBI Taxonomy" id="1965070"/>
    <lineage>
        <taxon>Eukaryota</taxon>
        <taxon>Metazoa</taxon>
        <taxon>Ecdysozoa</taxon>
        <taxon>Arthropoda</taxon>
        <taxon>Chelicerata</taxon>
        <taxon>Arachnida</taxon>
        <taxon>Acari</taxon>
        <taxon>Acariformes</taxon>
        <taxon>Trombidiformes</taxon>
        <taxon>Prostigmata</taxon>
        <taxon>Anystina</taxon>
        <taxon>Parasitengona</taxon>
        <taxon>Trombidioidea</taxon>
        <taxon>Trombidiidae</taxon>
        <taxon>Dinothrombium</taxon>
    </lineage>
</organism>
<reference evidence="3 4" key="1">
    <citation type="journal article" date="2018" name="Gigascience">
        <title>Genomes of trombidid mites reveal novel predicted allergens and laterally-transferred genes associated with secondary metabolism.</title>
        <authorList>
            <person name="Dong X."/>
            <person name="Chaisiri K."/>
            <person name="Xia D."/>
            <person name="Armstrong S.D."/>
            <person name="Fang Y."/>
            <person name="Donnelly M.J."/>
            <person name="Kadowaki T."/>
            <person name="McGarry J.W."/>
            <person name="Darby A.C."/>
            <person name="Makepeace B.L."/>
        </authorList>
    </citation>
    <scope>NUCLEOTIDE SEQUENCE [LARGE SCALE GENOMIC DNA]</scope>
    <source>
        <strain evidence="3">UoL-WK</strain>
    </source>
</reference>
<feature type="compositionally biased region" description="Low complexity" evidence="2">
    <location>
        <begin position="161"/>
        <end position="175"/>
    </location>
</feature>
<dbReference type="GO" id="GO:0019888">
    <property type="term" value="F:protein phosphatase regulator activity"/>
    <property type="evidence" value="ECO:0007669"/>
    <property type="project" value="InterPro"/>
</dbReference>
<dbReference type="PANTHER" id="PTHR16487:SF0">
    <property type="entry name" value="PROTEIN PHOSPHATASE 4 REGULATORY SUBUNIT 2-RELATED"/>
    <property type="match status" value="1"/>
</dbReference>
<proteinExistence type="inferred from homology"/>
<evidence type="ECO:0000313" key="4">
    <source>
        <dbReference type="Proteomes" id="UP000285301"/>
    </source>
</evidence>
<dbReference type="OrthoDB" id="341898at2759"/>
<dbReference type="PANTHER" id="PTHR16487">
    <property type="entry name" value="PPP4R2-RELATED PROTEIN"/>
    <property type="match status" value="1"/>
</dbReference>
<keyword evidence="4" id="KW-1185">Reference proteome</keyword>
<feature type="region of interest" description="Disordered" evidence="2">
    <location>
        <begin position="248"/>
        <end position="316"/>
    </location>
</feature>
<comment type="similarity">
    <text evidence="1">Belongs to the PPP4R2 family.</text>
</comment>
<name>A0A443RFN1_9ACAR</name>
<dbReference type="Proteomes" id="UP000285301">
    <property type="component" value="Unassembled WGS sequence"/>
</dbReference>
<dbReference type="GO" id="GO:0005634">
    <property type="term" value="C:nucleus"/>
    <property type="evidence" value="ECO:0007669"/>
    <property type="project" value="TreeGrafter"/>
</dbReference>
<dbReference type="AlphaFoldDB" id="A0A443RFN1"/>
<feature type="region of interest" description="Disordered" evidence="2">
    <location>
        <begin position="161"/>
        <end position="181"/>
    </location>
</feature>
<dbReference type="GO" id="GO:0005737">
    <property type="term" value="C:cytoplasm"/>
    <property type="evidence" value="ECO:0007669"/>
    <property type="project" value="TreeGrafter"/>
</dbReference>
<dbReference type="STRING" id="1965070.A0A443RFN1"/>
<evidence type="ECO:0000256" key="2">
    <source>
        <dbReference type="SAM" id="MobiDB-lite"/>
    </source>
</evidence>
<protein>
    <submittedName>
        <fullName evidence="3">Serine/threonine protein phosphatase 4 regulatory subunit-like protein</fullName>
    </submittedName>
</protein>
<feature type="compositionally biased region" description="Basic and acidic residues" evidence="2">
    <location>
        <begin position="267"/>
        <end position="292"/>
    </location>
</feature>
<gene>
    <name evidence="3" type="ORF">B4U79_09132</name>
</gene>
<dbReference type="EMBL" id="NCKU01000807">
    <property type="protein sequence ID" value="RWS14080.1"/>
    <property type="molecule type" value="Genomic_DNA"/>
</dbReference>
<dbReference type="InterPro" id="IPR015267">
    <property type="entry name" value="PPP4R2"/>
</dbReference>
<sequence length="369" mass="41738">MDLDKEAVLDELTDFEKKNGECNKIPDILEKYLLSVARTGDPVYPWHNIRALLRRKIELVINEFNEKYPANNIPDLPNVKRFDFDEMKKDILDTFDVFNGSPFTIQRICELLTAPYKHYKRIDKFMRGLEKNVLVVSTIEPKSAKVEPFNIDHKSLFLSTSSSTSYQSPSSSSSYMNGISDNGATPQLQSDYCSSRLSMSPNSPSSPAPLQQLDSFTTVFASPPSTPLAVCFDTTNLKHEENLSEIPFSESKLETSQENLVPSGEFSQHEKENDTYMDKPTEKEESHPDVQRELQTSNPTESLDNASTEMETEVSTNFNVKNEYNISEVLSEDDNAKLASDEIRLVTEHLKEAVAAEPQNMEESDSSFQ</sequence>
<evidence type="ECO:0000313" key="3">
    <source>
        <dbReference type="EMBL" id="RWS14080.1"/>
    </source>
</evidence>
<feature type="compositionally biased region" description="Polar residues" evidence="2">
    <location>
        <begin position="293"/>
        <end position="316"/>
    </location>
</feature>
<comment type="caution">
    <text evidence="3">The sequence shown here is derived from an EMBL/GenBank/DDBJ whole genome shotgun (WGS) entry which is preliminary data.</text>
</comment>
<dbReference type="Pfam" id="PF09184">
    <property type="entry name" value="PPP4R2"/>
    <property type="match status" value="1"/>
</dbReference>